<dbReference type="KEGG" id="cin:100184201"/>
<gene>
    <name evidence="2" type="primary">LOC100184201</name>
</gene>
<dbReference type="EMBL" id="EAAA01002808">
    <property type="status" value="NOT_ANNOTATED_CDS"/>
    <property type="molecule type" value="Genomic_DNA"/>
</dbReference>
<dbReference type="GeneTree" id="ENSGT00390000012175"/>
<sequence length="204" mass="23027">MESIQKILLPLVFMLAFSARFVPLVESSCSIAMDCVDTTTNITHRSGDIWETENCERCTCWARQILLKTCLVIDDGPTLGDDYSFSPKFRKSSVFTVRLVSETAIKRRQNTPEIVVVPMEEANSFVCPDLQNTQENSGSFLIPRFKTVKYVMEVNGMGCCTMYGYPVNVHPECESVWVKDACRFDVLLRNSTTRCPHPSAFVGK</sequence>
<reference evidence="2" key="3">
    <citation type="submission" date="2025-08" db="UniProtKB">
        <authorList>
            <consortium name="Ensembl"/>
        </authorList>
    </citation>
    <scope>IDENTIFICATION</scope>
</reference>
<reference evidence="2" key="4">
    <citation type="submission" date="2025-09" db="UniProtKB">
        <authorList>
            <consortium name="Ensembl"/>
        </authorList>
    </citation>
    <scope>IDENTIFICATION</scope>
</reference>
<dbReference type="HOGENOM" id="CLU_116335_0_0_1"/>
<proteinExistence type="predicted"/>
<reference evidence="3" key="1">
    <citation type="journal article" date="2002" name="Science">
        <title>The draft genome of Ciona intestinalis: insights into chordate and vertebrate origins.</title>
        <authorList>
            <person name="Dehal P."/>
            <person name="Satou Y."/>
            <person name="Campbell R.K."/>
            <person name="Chapman J."/>
            <person name="Degnan B."/>
            <person name="De Tomaso A."/>
            <person name="Davidson B."/>
            <person name="Di Gregorio A."/>
            <person name="Gelpke M."/>
            <person name="Goodstein D.M."/>
            <person name="Harafuji N."/>
            <person name="Hastings K.E."/>
            <person name="Ho I."/>
            <person name="Hotta K."/>
            <person name="Huang W."/>
            <person name="Kawashima T."/>
            <person name="Lemaire P."/>
            <person name="Martinez D."/>
            <person name="Meinertzhagen I.A."/>
            <person name="Necula S."/>
            <person name="Nonaka M."/>
            <person name="Putnam N."/>
            <person name="Rash S."/>
            <person name="Saiga H."/>
            <person name="Satake M."/>
            <person name="Terry A."/>
            <person name="Yamada L."/>
            <person name="Wang H.G."/>
            <person name="Awazu S."/>
            <person name="Azumi K."/>
            <person name="Boore J."/>
            <person name="Branno M."/>
            <person name="Chin-Bow S."/>
            <person name="DeSantis R."/>
            <person name="Doyle S."/>
            <person name="Francino P."/>
            <person name="Keys D.N."/>
            <person name="Haga S."/>
            <person name="Hayashi H."/>
            <person name="Hino K."/>
            <person name="Imai K.S."/>
            <person name="Inaba K."/>
            <person name="Kano S."/>
            <person name="Kobayashi K."/>
            <person name="Kobayashi M."/>
            <person name="Lee B.I."/>
            <person name="Makabe K.W."/>
            <person name="Manohar C."/>
            <person name="Matassi G."/>
            <person name="Medina M."/>
            <person name="Mochizuki Y."/>
            <person name="Mount S."/>
            <person name="Morishita T."/>
            <person name="Miura S."/>
            <person name="Nakayama A."/>
            <person name="Nishizaka S."/>
            <person name="Nomoto H."/>
            <person name="Ohta F."/>
            <person name="Oishi K."/>
            <person name="Rigoutsos I."/>
            <person name="Sano M."/>
            <person name="Sasaki A."/>
            <person name="Sasakura Y."/>
            <person name="Shoguchi E."/>
            <person name="Shin-i T."/>
            <person name="Spagnuolo A."/>
            <person name="Stainier D."/>
            <person name="Suzuki M.M."/>
            <person name="Tassy O."/>
            <person name="Takatori N."/>
            <person name="Tokuoka M."/>
            <person name="Yagi K."/>
            <person name="Yoshizaki F."/>
            <person name="Wada S."/>
            <person name="Zhang C."/>
            <person name="Hyatt P.D."/>
            <person name="Larimer F."/>
            <person name="Detter C."/>
            <person name="Doggett N."/>
            <person name="Glavina T."/>
            <person name="Hawkins T."/>
            <person name="Richardson P."/>
            <person name="Lucas S."/>
            <person name="Kohara Y."/>
            <person name="Levine M."/>
            <person name="Satoh N."/>
            <person name="Rokhsar D.S."/>
        </authorList>
    </citation>
    <scope>NUCLEOTIDE SEQUENCE [LARGE SCALE GENOMIC DNA]</scope>
</reference>
<keyword evidence="1" id="KW-0732">Signal</keyword>
<feature type="chain" id="PRO_5014090158" evidence="1">
    <location>
        <begin position="28"/>
        <end position="204"/>
    </location>
</feature>
<organism evidence="2 3">
    <name type="scientific">Ciona intestinalis</name>
    <name type="common">Transparent sea squirt</name>
    <name type="synonym">Ascidia intestinalis</name>
    <dbReference type="NCBI Taxonomy" id="7719"/>
    <lineage>
        <taxon>Eukaryota</taxon>
        <taxon>Metazoa</taxon>
        <taxon>Chordata</taxon>
        <taxon>Tunicata</taxon>
        <taxon>Ascidiacea</taxon>
        <taxon>Phlebobranchia</taxon>
        <taxon>Cionidae</taxon>
        <taxon>Ciona</taxon>
    </lineage>
</organism>
<keyword evidence="3" id="KW-1185">Reference proteome</keyword>
<feature type="signal peptide" evidence="1">
    <location>
        <begin position="1"/>
        <end position="27"/>
    </location>
</feature>
<name>F6UMG3_CIOIN</name>
<evidence type="ECO:0000313" key="2">
    <source>
        <dbReference type="Ensembl" id="ENSCINP00000025951.2"/>
    </source>
</evidence>
<accession>F6UMG3</accession>
<accession>A0A1W2WK86</accession>
<evidence type="ECO:0000256" key="1">
    <source>
        <dbReference type="SAM" id="SignalP"/>
    </source>
</evidence>
<dbReference type="Gene3D" id="2.10.70.10">
    <property type="entry name" value="Complement Module, domain 1"/>
    <property type="match status" value="1"/>
</dbReference>
<dbReference type="Proteomes" id="UP000008144">
    <property type="component" value="Chromosome 9"/>
</dbReference>
<dbReference type="AlphaFoldDB" id="F6UMG3"/>
<protein>
    <submittedName>
        <fullName evidence="2">Uncharacterized LOC100184201</fullName>
    </submittedName>
</protein>
<dbReference type="OMA" id="ETENCER"/>
<dbReference type="GeneID" id="100184201"/>
<evidence type="ECO:0000313" key="3">
    <source>
        <dbReference type="Proteomes" id="UP000008144"/>
    </source>
</evidence>
<dbReference type="InParanoid" id="F6UMG3"/>
<dbReference type="RefSeq" id="XP_002130517.1">
    <property type="nucleotide sequence ID" value="XM_002130481.4"/>
</dbReference>
<dbReference type="Ensembl" id="ENSCINT00000026197.2">
    <property type="protein sequence ID" value="ENSCINP00000025951.2"/>
    <property type="gene ID" value="ENSCING00000014318.2"/>
</dbReference>
<reference evidence="2" key="2">
    <citation type="journal article" date="2008" name="Genome Biol.">
        <title>Improved genome assembly and evidence-based global gene model set for the chordate Ciona intestinalis: new insight into intron and operon populations.</title>
        <authorList>
            <person name="Satou Y."/>
            <person name="Mineta K."/>
            <person name="Ogasawara M."/>
            <person name="Sasakura Y."/>
            <person name="Shoguchi E."/>
            <person name="Ueno K."/>
            <person name="Yamada L."/>
            <person name="Matsumoto J."/>
            <person name="Wasserscheid J."/>
            <person name="Dewar K."/>
            <person name="Wiley G.B."/>
            <person name="Macmil S.L."/>
            <person name="Roe B.A."/>
            <person name="Zeller R.W."/>
            <person name="Hastings K.E."/>
            <person name="Lemaire P."/>
            <person name="Lindquist E."/>
            <person name="Endo T."/>
            <person name="Hotta K."/>
            <person name="Inaba K."/>
        </authorList>
    </citation>
    <scope>NUCLEOTIDE SEQUENCE [LARGE SCALE GENOMIC DNA]</scope>
    <source>
        <strain evidence="2">wild type</strain>
    </source>
</reference>
<dbReference type="OrthoDB" id="6076852at2759"/>